<dbReference type="PROSITE" id="PS50862">
    <property type="entry name" value="AA_TRNA_LIGASE_II"/>
    <property type="match status" value="1"/>
</dbReference>
<dbReference type="GO" id="GO:0005524">
    <property type="term" value="F:ATP binding"/>
    <property type="evidence" value="ECO:0007669"/>
    <property type="project" value="UniProtKB-UniRule"/>
</dbReference>
<feature type="binding site" evidence="13">
    <location>
        <position position="259"/>
    </location>
    <ligand>
        <name>L-serine</name>
        <dbReference type="ChEBI" id="CHEBI:33384"/>
    </ligand>
</feature>
<evidence type="ECO:0000256" key="5">
    <source>
        <dbReference type="ARBA" id="ARBA00022598"/>
    </source>
</evidence>
<comment type="domain">
    <text evidence="12">Consists of two distinct domains, a catalytic core and a N-terminal extension that is involved in tRNA binding.</text>
</comment>
<feature type="coiled-coil region" evidence="15">
    <location>
        <begin position="33"/>
        <end position="64"/>
    </location>
</feature>
<feature type="binding site" evidence="12">
    <location>
        <begin position="228"/>
        <end position="230"/>
    </location>
    <ligand>
        <name>L-serine</name>
        <dbReference type="ChEBI" id="CHEBI:33384"/>
    </ligand>
</feature>
<dbReference type="InterPro" id="IPR002317">
    <property type="entry name" value="Ser-tRNA-ligase_type_1"/>
</dbReference>
<dbReference type="OrthoDB" id="9804647at2"/>
<evidence type="ECO:0000256" key="15">
    <source>
        <dbReference type="SAM" id="Coils"/>
    </source>
</evidence>
<dbReference type="UniPathway" id="UPA00906">
    <property type="reaction ID" value="UER00895"/>
</dbReference>
<dbReference type="Proteomes" id="UP000326354">
    <property type="component" value="Chromosome"/>
</dbReference>
<evidence type="ECO:0000256" key="13">
    <source>
        <dbReference type="PIRSR" id="PIRSR001529-1"/>
    </source>
</evidence>
<dbReference type="NCBIfam" id="TIGR00414">
    <property type="entry name" value="serS"/>
    <property type="match status" value="1"/>
</dbReference>
<name>A0A5S9IHQ3_UABAM</name>
<evidence type="ECO:0000256" key="6">
    <source>
        <dbReference type="ARBA" id="ARBA00022741"/>
    </source>
</evidence>
<evidence type="ECO:0000256" key="9">
    <source>
        <dbReference type="ARBA" id="ARBA00023146"/>
    </source>
</evidence>
<dbReference type="HAMAP" id="MF_00176">
    <property type="entry name" value="Ser_tRNA_synth_type1"/>
    <property type="match status" value="1"/>
</dbReference>
<feature type="binding site" evidence="12 13">
    <location>
        <position position="282"/>
    </location>
    <ligand>
        <name>L-serine</name>
        <dbReference type="ChEBI" id="CHEBI:33384"/>
    </ligand>
</feature>
<evidence type="ECO:0000259" key="16">
    <source>
        <dbReference type="PROSITE" id="PS50862"/>
    </source>
</evidence>
<feature type="binding site" evidence="12 14">
    <location>
        <begin position="346"/>
        <end position="349"/>
    </location>
    <ligand>
        <name>ATP</name>
        <dbReference type="ChEBI" id="CHEBI:30616"/>
    </ligand>
</feature>
<dbReference type="Gene3D" id="1.10.287.40">
    <property type="entry name" value="Serine-tRNA synthetase, tRNA binding domain"/>
    <property type="match status" value="1"/>
</dbReference>
<dbReference type="RefSeq" id="WP_151966027.1">
    <property type="nucleotide sequence ID" value="NZ_AP019860.1"/>
</dbReference>
<dbReference type="InterPro" id="IPR006195">
    <property type="entry name" value="aa-tRNA-synth_II"/>
</dbReference>
<dbReference type="GO" id="GO:0004828">
    <property type="term" value="F:serine-tRNA ligase activity"/>
    <property type="evidence" value="ECO:0007669"/>
    <property type="project" value="UniProtKB-UniRule"/>
</dbReference>
<dbReference type="GO" id="GO:0006434">
    <property type="term" value="P:seryl-tRNA aminoacylation"/>
    <property type="evidence" value="ECO:0007669"/>
    <property type="project" value="UniProtKB-UniRule"/>
</dbReference>
<feature type="coiled-coil region" evidence="15">
    <location>
        <begin position="293"/>
        <end position="320"/>
    </location>
</feature>
<evidence type="ECO:0000313" key="18">
    <source>
        <dbReference type="Proteomes" id="UP000326354"/>
    </source>
</evidence>
<feature type="binding site" evidence="12">
    <location>
        <position position="275"/>
    </location>
    <ligand>
        <name>ATP</name>
        <dbReference type="ChEBI" id="CHEBI:30616"/>
    </ligand>
</feature>
<evidence type="ECO:0000256" key="8">
    <source>
        <dbReference type="ARBA" id="ARBA00022917"/>
    </source>
</evidence>
<keyword evidence="15" id="KW-0175">Coiled coil</keyword>
<dbReference type="Pfam" id="PF02403">
    <property type="entry name" value="Seryl_tRNA_N"/>
    <property type="match status" value="1"/>
</dbReference>
<dbReference type="PIRSF" id="PIRSF001529">
    <property type="entry name" value="Ser-tRNA-synth_IIa"/>
    <property type="match status" value="1"/>
</dbReference>
<dbReference type="InterPro" id="IPR045864">
    <property type="entry name" value="aa-tRNA-synth_II/BPL/LPL"/>
</dbReference>
<evidence type="ECO:0000256" key="4">
    <source>
        <dbReference type="ARBA" id="ARBA00022490"/>
    </source>
</evidence>
<feature type="binding site" evidence="13">
    <location>
        <position position="379"/>
    </location>
    <ligand>
        <name>L-serine</name>
        <dbReference type="ChEBI" id="CHEBI:33384"/>
    </ligand>
</feature>
<accession>A0A5S9IHQ3</accession>
<evidence type="ECO:0000313" key="17">
    <source>
        <dbReference type="EMBL" id="BBM81760.1"/>
    </source>
</evidence>
<dbReference type="InterPro" id="IPR033729">
    <property type="entry name" value="SerRS_core"/>
</dbReference>
<dbReference type="AlphaFoldDB" id="A0A5S9IHQ3"/>
<protein>
    <recommendedName>
        <fullName evidence="12">Serine--tRNA ligase</fullName>
        <ecNumber evidence="12">6.1.1.11</ecNumber>
    </recommendedName>
    <alternativeName>
        <fullName evidence="12">Seryl-tRNA synthetase</fullName>
        <shortName evidence="12">SerRS</shortName>
    </alternativeName>
    <alternativeName>
        <fullName evidence="12">Seryl-tRNA(Ser/Sec) synthetase</fullName>
    </alternativeName>
</protein>
<feature type="binding site" evidence="12">
    <location>
        <position position="381"/>
    </location>
    <ligand>
        <name>L-serine</name>
        <dbReference type="ChEBI" id="CHEBI:33384"/>
    </ligand>
</feature>
<gene>
    <name evidence="12" type="primary">serS</name>
    <name evidence="17" type="ORF">UABAM_00099</name>
</gene>
<evidence type="ECO:0000256" key="11">
    <source>
        <dbReference type="ARBA" id="ARBA00048823"/>
    </source>
</evidence>
<comment type="function">
    <text evidence="12">Catalyzes the attachment of serine to tRNA(Ser). Is also able to aminoacylate tRNA(Sec) with serine, to form the misacylated tRNA L-seryl-tRNA(Sec), which will be further converted into selenocysteinyl-tRNA(Sec).</text>
</comment>
<keyword evidence="7 12" id="KW-0067">ATP-binding</keyword>
<dbReference type="GO" id="GO:0005737">
    <property type="term" value="C:cytoplasm"/>
    <property type="evidence" value="ECO:0007669"/>
    <property type="project" value="UniProtKB-SubCell"/>
</dbReference>
<evidence type="ECO:0000256" key="7">
    <source>
        <dbReference type="ARBA" id="ARBA00022840"/>
    </source>
</evidence>
<keyword evidence="18" id="KW-1185">Reference proteome</keyword>
<dbReference type="InterPro" id="IPR015866">
    <property type="entry name" value="Ser-tRNA-synth_1_N"/>
</dbReference>
<comment type="catalytic activity">
    <reaction evidence="10 12">
        <text>tRNA(Sec) + L-serine + ATP = L-seryl-tRNA(Sec) + AMP + diphosphate + H(+)</text>
        <dbReference type="Rhea" id="RHEA:42580"/>
        <dbReference type="Rhea" id="RHEA-COMP:9742"/>
        <dbReference type="Rhea" id="RHEA-COMP:10128"/>
        <dbReference type="ChEBI" id="CHEBI:15378"/>
        <dbReference type="ChEBI" id="CHEBI:30616"/>
        <dbReference type="ChEBI" id="CHEBI:33019"/>
        <dbReference type="ChEBI" id="CHEBI:33384"/>
        <dbReference type="ChEBI" id="CHEBI:78442"/>
        <dbReference type="ChEBI" id="CHEBI:78533"/>
        <dbReference type="ChEBI" id="CHEBI:456215"/>
        <dbReference type="EC" id="6.1.1.11"/>
    </reaction>
</comment>
<dbReference type="PRINTS" id="PR00981">
    <property type="entry name" value="TRNASYNTHSER"/>
</dbReference>
<comment type="catalytic activity">
    <reaction evidence="11 12">
        <text>tRNA(Ser) + L-serine + ATP = L-seryl-tRNA(Ser) + AMP + diphosphate + H(+)</text>
        <dbReference type="Rhea" id="RHEA:12292"/>
        <dbReference type="Rhea" id="RHEA-COMP:9669"/>
        <dbReference type="Rhea" id="RHEA-COMP:9703"/>
        <dbReference type="ChEBI" id="CHEBI:15378"/>
        <dbReference type="ChEBI" id="CHEBI:30616"/>
        <dbReference type="ChEBI" id="CHEBI:33019"/>
        <dbReference type="ChEBI" id="CHEBI:33384"/>
        <dbReference type="ChEBI" id="CHEBI:78442"/>
        <dbReference type="ChEBI" id="CHEBI:78533"/>
        <dbReference type="ChEBI" id="CHEBI:456215"/>
        <dbReference type="EC" id="6.1.1.11"/>
    </reaction>
</comment>
<dbReference type="GO" id="GO:0016260">
    <property type="term" value="P:selenocysteine biosynthetic process"/>
    <property type="evidence" value="ECO:0007669"/>
    <property type="project" value="UniProtKB-UniRule"/>
</dbReference>
<dbReference type="CDD" id="cd00770">
    <property type="entry name" value="SerRS_core"/>
    <property type="match status" value="1"/>
</dbReference>
<comment type="subcellular location">
    <subcellularLocation>
        <location evidence="1 12">Cytoplasm</location>
    </subcellularLocation>
</comment>
<proteinExistence type="inferred from homology"/>
<keyword evidence="4 12" id="KW-0963">Cytoplasm</keyword>
<feature type="binding site" evidence="12 14">
    <location>
        <begin position="259"/>
        <end position="261"/>
    </location>
    <ligand>
        <name>ATP</name>
        <dbReference type="ChEBI" id="CHEBI:30616"/>
    </ligand>
</feature>
<dbReference type="InterPro" id="IPR002314">
    <property type="entry name" value="aa-tRNA-synt_IIb"/>
</dbReference>
<evidence type="ECO:0000256" key="3">
    <source>
        <dbReference type="ARBA" id="ARBA00010728"/>
    </source>
</evidence>
<keyword evidence="5 12" id="KW-0436">Ligase</keyword>
<dbReference type="EMBL" id="AP019860">
    <property type="protein sequence ID" value="BBM81760.1"/>
    <property type="molecule type" value="Genomic_DNA"/>
</dbReference>
<feature type="domain" description="Aminoacyl-transfer RNA synthetases class-II family profile" evidence="16">
    <location>
        <begin position="137"/>
        <end position="406"/>
    </location>
</feature>
<keyword evidence="8 12" id="KW-0648">Protein biosynthesis</keyword>
<dbReference type="PANTHER" id="PTHR43697">
    <property type="entry name" value="SERYL-TRNA SYNTHETASE"/>
    <property type="match status" value="1"/>
</dbReference>
<evidence type="ECO:0000256" key="10">
    <source>
        <dbReference type="ARBA" id="ARBA00047929"/>
    </source>
</evidence>
<comment type="subunit">
    <text evidence="12">Homodimer. The tRNA molecule binds across the dimer.</text>
</comment>
<dbReference type="SUPFAM" id="SSF55681">
    <property type="entry name" value="Class II aaRS and biotin synthetases"/>
    <property type="match status" value="1"/>
</dbReference>
<dbReference type="PANTHER" id="PTHR43697:SF1">
    <property type="entry name" value="SERINE--TRNA LIGASE"/>
    <property type="match status" value="1"/>
</dbReference>
<feature type="binding site" evidence="14">
    <location>
        <begin position="275"/>
        <end position="278"/>
    </location>
    <ligand>
        <name>ATP</name>
        <dbReference type="ChEBI" id="CHEBI:30616"/>
    </ligand>
</feature>
<evidence type="ECO:0000256" key="14">
    <source>
        <dbReference type="PIRSR" id="PIRSR001529-2"/>
    </source>
</evidence>
<feature type="binding site" evidence="13">
    <location>
        <position position="228"/>
    </location>
    <ligand>
        <name>L-serine</name>
        <dbReference type="ChEBI" id="CHEBI:33384"/>
    </ligand>
</feature>
<evidence type="ECO:0000256" key="1">
    <source>
        <dbReference type="ARBA" id="ARBA00004496"/>
    </source>
</evidence>
<dbReference type="Gene3D" id="3.30.930.10">
    <property type="entry name" value="Bira Bifunctional Protein, Domain 2"/>
    <property type="match status" value="1"/>
</dbReference>
<evidence type="ECO:0000256" key="2">
    <source>
        <dbReference type="ARBA" id="ARBA00005045"/>
    </source>
</evidence>
<dbReference type="Pfam" id="PF00587">
    <property type="entry name" value="tRNA-synt_2b"/>
    <property type="match status" value="1"/>
</dbReference>
<dbReference type="KEGG" id="uam:UABAM_00099"/>
<dbReference type="SUPFAM" id="SSF46589">
    <property type="entry name" value="tRNA-binding arm"/>
    <property type="match status" value="1"/>
</dbReference>
<keyword evidence="6 12" id="KW-0547">Nucleotide-binding</keyword>
<dbReference type="InterPro" id="IPR042103">
    <property type="entry name" value="SerRS_1_N_sf"/>
</dbReference>
<organism evidence="17 18">
    <name type="scientific">Uabimicrobium amorphum</name>
    <dbReference type="NCBI Taxonomy" id="2596890"/>
    <lineage>
        <taxon>Bacteria</taxon>
        <taxon>Pseudomonadati</taxon>
        <taxon>Planctomycetota</taxon>
        <taxon>Candidatus Uabimicrobiia</taxon>
        <taxon>Candidatus Uabimicrobiales</taxon>
        <taxon>Candidatus Uabimicrobiaceae</taxon>
        <taxon>Candidatus Uabimicrobium</taxon>
    </lineage>
</organism>
<dbReference type="EC" id="6.1.1.11" evidence="12"/>
<evidence type="ECO:0000256" key="12">
    <source>
        <dbReference type="HAMAP-Rule" id="MF_00176"/>
    </source>
</evidence>
<reference evidence="17 18" key="1">
    <citation type="submission" date="2019-08" db="EMBL/GenBank/DDBJ databases">
        <title>Complete genome sequence of Candidatus Uab amorphum.</title>
        <authorList>
            <person name="Shiratori T."/>
            <person name="Suzuki S."/>
            <person name="Kakizawa Y."/>
            <person name="Ishida K."/>
        </authorList>
    </citation>
    <scope>NUCLEOTIDE SEQUENCE [LARGE SCALE GENOMIC DNA]</scope>
    <source>
        <strain evidence="17 18">SRT547</strain>
    </source>
</reference>
<keyword evidence="9 12" id="KW-0030">Aminoacyl-tRNA synthetase</keyword>
<comment type="similarity">
    <text evidence="3 12">Belongs to the class-II aminoacyl-tRNA synthetase family. Type-1 seryl-tRNA synthetase subfamily.</text>
</comment>
<dbReference type="InterPro" id="IPR010978">
    <property type="entry name" value="tRNA-bd_arm"/>
</dbReference>
<sequence length="419" mass="47127">MLDIKFIRKNPDKATELLKKRKHDHKVNDLLQLDELRREKIVAVQNLKEVKNQKNQEITAAKKEGKDFSQIISQMKDVSKDIKTHDNEISEIDDKIKTSLLQIPNIPQDDVPVGDESQNEIVSVHGEEPQFSFTPKPHWDLGKDLGILETERGARMSGSGFNVLVGAGAKFERALINFMLDVQTSAGYTEVSPPHLVLRSTVEGSAQLPKMEHDMYNTQPDDLFLIPTSETALVNLYREEVLPAKNLPIRVTAATSCFRREAGAAGKDTRGLLRVHEFKKVELVNFVAADKSDEALQTMLKNAEAVLQKLNLRYRILLLASEDMSFASTKTYDLEVWSPGVDRWLEVSSCSNCTDYQARRANIRYKEQGGKPQFVHLLNGSGLAVPRLMAALWETYQTADGHISIPEALQPYFGGEKEI</sequence>
<comment type="pathway">
    <text evidence="2 12">Aminoacyl-tRNA biosynthesis; selenocysteinyl-tRNA(Sec) biosynthesis; L-seryl-tRNA(Sec) from L-serine and tRNA(Sec): step 1/1.</text>
</comment>